<accession>A0A8T0KG64</accession>
<protein>
    <submittedName>
        <fullName evidence="1">LRR receptor-like serine/threonine-protein</fullName>
    </submittedName>
</protein>
<dbReference type="EMBL" id="JABFOF010000004">
    <property type="protein sequence ID" value="KAG2398897.1"/>
    <property type="molecule type" value="Genomic_DNA"/>
</dbReference>
<comment type="caution">
    <text evidence="1">The sequence shown here is derived from an EMBL/GenBank/DDBJ whole genome shotgun (WGS) entry which is preliminary data.</text>
</comment>
<dbReference type="Proteomes" id="UP000743370">
    <property type="component" value="Unassembled WGS sequence"/>
</dbReference>
<name>A0A8T0KG64_PHAAN</name>
<sequence length="204" mass="22205">MLIGMGVAGLCLLALCGCGYVYSLLRWRKKLREGVTGVKVGLLCTATDPFDRPSMSDVASMLQGCRVQRFQSHLAQPSTKMHSTTPHEADMDGTRGFDVMGVSRGVKIGDFGNVEIPSSADPTLLEVEDLSFHSGPSGFGLVRLICTVDLQGEDDALKLVTARKRVMIHDDAGFRTVRKMILGFCDGMIHCHIILMPSSHLPRV</sequence>
<evidence type="ECO:0000313" key="2">
    <source>
        <dbReference type="Proteomes" id="UP000743370"/>
    </source>
</evidence>
<dbReference type="AlphaFoldDB" id="A0A8T0KG64"/>
<keyword evidence="1" id="KW-0675">Receptor</keyword>
<proteinExistence type="predicted"/>
<gene>
    <name evidence="1" type="ORF">HKW66_Vig0086220</name>
</gene>
<organism evidence="1 2">
    <name type="scientific">Phaseolus angularis</name>
    <name type="common">Azuki bean</name>
    <name type="synonym">Vigna angularis</name>
    <dbReference type="NCBI Taxonomy" id="3914"/>
    <lineage>
        <taxon>Eukaryota</taxon>
        <taxon>Viridiplantae</taxon>
        <taxon>Streptophyta</taxon>
        <taxon>Embryophyta</taxon>
        <taxon>Tracheophyta</taxon>
        <taxon>Spermatophyta</taxon>
        <taxon>Magnoliopsida</taxon>
        <taxon>eudicotyledons</taxon>
        <taxon>Gunneridae</taxon>
        <taxon>Pentapetalae</taxon>
        <taxon>rosids</taxon>
        <taxon>fabids</taxon>
        <taxon>Fabales</taxon>
        <taxon>Fabaceae</taxon>
        <taxon>Papilionoideae</taxon>
        <taxon>50 kb inversion clade</taxon>
        <taxon>NPAAA clade</taxon>
        <taxon>indigoferoid/millettioid clade</taxon>
        <taxon>Phaseoleae</taxon>
        <taxon>Vigna</taxon>
    </lineage>
</organism>
<evidence type="ECO:0000313" key="1">
    <source>
        <dbReference type="EMBL" id="KAG2398897.1"/>
    </source>
</evidence>
<reference evidence="1 2" key="1">
    <citation type="submission" date="2020-05" db="EMBL/GenBank/DDBJ databases">
        <title>Vigna angularis (adzuki bean) Var. LongXiaoDou No. 4 denovo assembly.</title>
        <authorList>
            <person name="Xiang H."/>
        </authorList>
    </citation>
    <scope>NUCLEOTIDE SEQUENCE [LARGE SCALE GENOMIC DNA]</scope>
    <source>
        <tissue evidence="1">Leaf</tissue>
    </source>
</reference>